<dbReference type="InterPro" id="IPR058163">
    <property type="entry name" value="LysR-type_TF_proteobact-type"/>
</dbReference>
<dbReference type="SUPFAM" id="SSF46785">
    <property type="entry name" value="Winged helix' DNA-binding domain"/>
    <property type="match status" value="1"/>
</dbReference>
<dbReference type="GO" id="GO:0006351">
    <property type="term" value="P:DNA-templated transcription"/>
    <property type="evidence" value="ECO:0007669"/>
    <property type="project" value="TreeGrafter"/>
</dbReference>
<keyword evidence="3" id="KW-0805">Transcription regulation</keyword>
<dbReference type="InterPro" id="IPR036388">
    <property type="entry name" value="WH-like_DNA-bd_sf"/>
</dbReference>
<evidence type="ECO:0000313" key="8">
    <source>
        <dbReference type="Proteomes" id="UP000284338"/>
    </source>
</evidence>
<dbReference type="AlphaFoldDB" id="A0AA93BZ15"/>
<evidence type="ECO:0000313" key="7">
    <source>
        <dbReference type="EMBL" id="RJF56144.1"/>
    </source>
</evidence>
<dbReference type="InterPro" id="IPR036390">
    <property type="entry name" value="WH_DNA-bd_sf"/>
</dbReference>
<evidence type="ECO:0000256" key="3">
    <source>
        <dbReference type="ARBA" id="ARBA00023015"/>
    </source>
</evidence>
<evidence type="ECO:0000256" key="4">
    <source>
        <dbReference type="ARBA" id="ARBA00023125"/>
    </source>
</evidence>
<dbReference type="GO" id="GO:0003700">
    <property type="term" value="F:DNA-binding transcription factor activity"/>
    <property type="evidence" value="ECO:0007669"/>
    <property type="project" value="InterPro"/>
</dbReference>
<dbReference type="SUPFAM" id="SSF53850">
    <property type="entry name" value="Periplasmic binding protein-like II"/>
    <property type="match status" value="1"/>
</dbReference>
<dbReference type="InterPro" id="IPR000847">
    <property type="entry name" value="LysR_HTH_N"/>
</dbReference>
<dbReference type="Gene3D" id="3.40.190.290">
    <property type="match status" value="1"/>
</dbReference>
<evidence type="ECO:0000256" key="5">
    <source>
        <dbReference type="ARBA" id="ARBA00023163"/>
    </source>
</evidence>
<dbReference type="FunFam" id="1.10.10.10:FF:000001">
    <property type="entry name" value="LysR family transcriptional regulator"/>
    <property type="match status" value="1"/>
</dbReference>
<dbReference type="PROSITE" id="PS50931">
    <property type="entry name" value="HTH_LYSR"/>
    <property type="match status" value="1"/>
</dbReference>
<dbReference type="RefSeq" id="WP_119804374.1">
    <property type="nucleotide sequence ID" value="NZ_QYYG01000002.1"/>
</dbReference>
<proteinExistence type="inferred from homology"/>
<gene>
    <name evidence="7" type="ORF">D4100_11135</name>
</gene>
<organism evidence="7 8">
    <name type="scientific">Serratia inhibens</name>
    <dbReference type="NCBI Taxonomy" id="2338073"/>
    <lineage>
        <taxon>Bacteria</taxon>
        <taxon>Pseudomonadati</taxon>
        <taxon>Pseudomonadota</taxon>
        <taxon>Gammaproteobacteria</taxon>
        <taxon>Enterobacterales</taxon>
        <taxon>Yersiniaceae</taxon>
        <taxon>Serratia</taxon>
    </lineage>
</organism>
<protein>
    <submittedName>
        <fullName evidence="7">LysR family transcriptional regulator</fullName>
    </submittedName>
</protein>
<dbReference type="PANTHER" id="PTHR30537:SF72">
    <property type="entry name" value="LYSR FAMILY TRANSCRIPTIONAL REGULATOR"/>
    <property type="match status" value="1"/>
</dbReference>
<dbReference type="EMBL" id="QYYG01000002">
    <property type="protein sequence ID" value="RJF56144.1"/>
    <property type="molecule type" value="Genomic_DNA"/>
</dbReference>
<evidence type="ECO:0000256" key="2">
    <source>
        <dbReference type="ARBA" id="ARBA00022491"/>
    </source>
</evidence>
<dbReference type="GO" id="GO:0043565">
    <property type="term" value="F:sequence-specific DNA binding"/>
    <property type="evidence" value="ECO:0007669"/>
    <property type="project" value="TreeGrafter"/>
</dbReference>
<reference evidence="7 8" key="1">
    <citation type="submission" date="2018-09" db="EMBL/GenBank/DDBJ databases">
        <title>Draft genome of a novel serratia sp. strain with antifungal activity.</title>
        <authorList>
            <person name="Dichmann S.I."/>
            <person name="Park B.P."/>
            <person name="Pathiraja D."/>
            <person name="Choi I.-G."/>
            <person name="Stougaard P."/>
            <person name="Hennessy R.C."/>
        </authorList>
    </citation>
    <scope>NUCLEOTIDE SEQUENCE [LARGE SCALE GENOMIC DNA]</scope>
    <source>
        <strain evidence="7 8">S40</strain>
    </source>
</reference>
<dbReference type="Gene3D" id="1.10.10.10">
    <property type="entry name" value="Winged helix-like DNA-binding domain superfamily/Winged helix DNA-binding domain"/>
    <property type="match status" value="1"/>
</dbReference>
<dbReference type="PANTHER" id="PTHR30537">
    <property type="entry name" value="HTH-TYPE TRANSCRIPTIONAL REGULATOR"/>
    <property type="match status" value="1"/>
</dbReference>
<name>A0AA93BZ15_9GAMM</name>
<feature type="domain" description="HTH lysR-type" evidence="6">
    <location>
        <begin position="1"/>
        <end position="59"/>
    </location>
</feature>
<dbReference type="Pfam" id="PF03466">
    <property type="entry name" value="LysR_substrate"/>
    <property type="match status" value="1"/>
</dbReference>
<dbReference type="CDD" id="cd08476">
    <property type="entry name" value="PBP2_CrgA_like_7"/>
    <property type="match status" value="1"/>
</dbReference>
<comment type="similarity">
    <text evidence="1">Belongs to the LysR transcriptional regulatory family.</text>
</comment>
<comment type="caution">
    <text evidence="7">The sequence shown here is derived from an EMBL/GenBank/DDBJ whole genome shotgun (WGS) entry which is preliminary data.</text>
</comment>
<evidence type="ECO:0000256" key="1">
    <source>
        <dbReference type="ARBA" id="ARBA00009437"/>
    </source>
</evidence>
<dbReference type="Pfam" id="PF00126">
    <property type="entry name" value="HTH_1"/>
    <property type="match status" value="1"/>
</dbReference>
<dbReference type="Proteomes" id="UP000284338">
    <property type="component" value="Unassembled WGS sequence"/>
</dbReference>
<sequence length="310" mass="34253">MDSLSGILAFVQVAETRSFSDAGRQLGVSSSAVGKSVARMEERLEVRLFHRSTRSVTLTAEGALFLERCRRILAEIAAAELELADTRAAPRGKLRISLPLVSGLMMPVLTAFMHRYPDIELDVDFSDRLVDIVEEGFDAVVRTGEPVDSRLVSRRLGVFELVLVASPDYLKRRGVPEKPADLLGHACLQHKFPTTGRFEPWPLRLLPGEVLTELPATMICNTTEALVQVAQAGLGIACLPDFMVQEALRRGELCRVLESCTEHQGTFRVIWPSSKYLAPKLRVFIDFLGERLLSSGEAERGKGPENKKPA</sequence>
<accession>A0AA93BZ15</accession>
<evidence type="ECO:0000259" key="6">
    <source>
        <dbReference type="PROSITE" id="PS50931"/>
    </source>
</evidence>
<keyword evidence="8" id="KW-1185">Reference proteome</keyword>
<keyword evidence="4" id="KW-0238">DNA-binding</keyword>
<keyword evidence="5" id="KW-0804">Transcription</keyword>
<dbReference type="InterPro" id="IPR005119">
    <property type="entry name" value="LysR_subst-bd"/>
</dbReference>
<keyword evidence="2" id="KW-0678">Repressor</keyword>